<feature type="transmembrane region" description="Helical" evidence="7">
    <location>
        <begin position="71"/>
        <end position="94"/>
    </location>
</feature>
<feature type="transmembrane region" description="Helical" evidence="7">
    <location>
        <begin position="201"/>
        <end position="221"/>
    </location>
</feature>
<dbReference type="Proteomes" id="UP000294194">
    <property type="component" value="Unassembled WGS sequence"/>
</dbReference>
<dbReference type="PANTHER" id="PTHR43386:SF1">
    <property type="entry name" value="D,D-DIPEPTIDE TRANSPORT SYSTEM PERMEASE PROTEIN DDPC-RELATED"/>
    <property type="match status" value="1"/>
</dbReference>
<feature type="transmembrane region" description="Helical" evidence="7">
    <location>
        <begin position="336"/>
        <end position="358"/>
    </location>
</feature>
<dbReference type="InterPro" id="IPR025966">
    <property type="entry name" value="OppC_N"/>
</dbReference>
<dbReference type="Gene3D" id="1.10.3720.10">
    <property type="entry name" value="MetI-like"/>
    <property type="match status" value="1"/>
</dbReference>
<evidence type="ECO:0000259" key="9">
    <source>
        <dbReference type="PROSITE" id="PS50928"/>
    </source>
</evidence>
<feature type="compositionally biased region" description="Basic and acidic residues" evidence="8">
    <location>
        <begin position="1"/>
        <end position="15"/>
    </location>
</feature>
<evidence type="ECO:0000256" key="4">
    <source>
        <dbReference type="ARBA" id="ARBA00022692"/>
    </source>
</evidence>
<evidence type="ECO:0000313" key="11">
    <source>
        <dbReference type="Proteomes" id="UP000294194"/>
    </source>
</evidence>
<evidence type="ECO:0000256" key="6">
    <source>
        <dbReference type="ARBA" id="ARBA00023136"/>
    </source>
</evidence>
<dbReference type="EMBL" id="SISG01000001">
    <property type="protein sequence ID" value="TBN57350.1"/>
    <property type="molecule type" value="Genomic_DNA"/>
</dbReference>
<feature type="transmembrane region" description="Helical" evidence="7">
    <location>
        <begin position="172"/>
        <end position="194"/>
    </location>
</feature>
<reference evidence="11" key="1">
    <citation type="submission" date="2019-02" db="EMBL/GenBank/DDBJ databases">
        <title>Glaciihabitans arcticus sp. nov., a psychrotolerant bacterium isolated from polar soil.</title>
        <authorList>
            <person name="Dahal R.H."/>
        </authorList>
    </citation>
    <scope>NUCLEOTIDE SEQUENCE [LARGE SCALE GENOMIC DNA]</scope>
    <source>
        <strain evidence="11">RP-3-7</strain>
    </source>
</reference>
<dbReference type="GO" id="GO:0055085">
    <property type="term" value="P:transmembrane transport"/>
    <property type="evidence" value="ECO:0007669"/>
    <property type="project" value="InterPro"/>
</dbReference>
<evidence type="ECO:0000256" key="1">
    <source>
        <dbReference type="ARBA" id="ARBA00004651"/>
    </source>
</evidence>
<proteinExistence type="inferred from homology"/>
<organism evidence="10 11">
    <name type="scientific">Glaciihabitans arcticus</name>
    <dbReference type="NCBI Taxonomy" id="2668039"/>
    <lineage>
        <taxon>Bacteria</taxon>
        <taxon>Bacillati</taxon>
        <taxon>Actinomycetota</taxon>
        <taxon>Actinomycetes</taxon>
        <taxon>Micrococcales</taxon>
        <taxon>Microbacteriaceae</taxon>
        <taxon>Glaciihabitans</taxon>
    </lineage>
</organism>
<keyword evidence="3" id="KW-1003">Cell membrane</keyword>
<dbReference type="Pfam" id="PF12911">
    <property type="entry name" value="OppC_N"/>
    <property type="match status" value="1"/>
</dbReference>
<feature type="transmembrane region" description="Helical" evidence="7">
    <location>
        <begin position="227"/>
        <end position="248"/>
    </location>
</feature>
<comment type="caution">
    <text evidence="10">The sequence shown here is derived from an EMBL/GenBank/DDBJ whole genome shotgun (WGS) entry which is preliminary data.</text>
</comment>
<evidence type="ECO:0000256" key="2">
    <source>
        <dbReference type="ARBA" id="ARBA00022448"/>
    </source>
</evidence>
<protein>
    <submittedName>
        <fullName evidence="10">ABC transporter permease</fullName>
    </submittedName>
</protein>
<comment type="similarity">
    <text evidence="7">Belongs to the binding-protein-dependent transport system permease family.</text>
</comment>
<name>A0A4Q9GYG6_9MICO</name>
<feature type="domain" description="ABC transmembrane type-1" evidence="9">
    <location>
        <begin position="166"/>
        <end position="355"/>
    </location>
</feature>
<keyword evidence="2 7" id="KW-0813">Transport</keyword>
<comment type="subcellular location">
    <subcellularLocation>
        <location evidence="1 7">Cell membrane</location>
        <topology evidence="1 7">Multi-pass membrane protein</topology>
    </subcellularLocation>
</comment>
<dbReference type="InterPro" id="IPR000515">
    <property type="entry name" value="MetI-like"/>
</dbReference>
<dbReference type="CDD" id="cd06261">
    <property type="entry name" value="TM_PBP2"/>
    <property type="match status" value="1"/>
</dbReference>
<dbReference type="RefSeq" id="WP_130981461.1">
    <property type="nucleotide sequence ID" value="NZ_SISG01000001.1"/>
</dbReference>
<keyword evidence="4 7" id="KW-0812">Transmembrane</keyword>
<dbReference type="GO" id="GO:0005886">
    <property type="term" value="C:plasma membrane"/>
    <property type="evidence" value="ECO:0007669"/>
    <property type="project" value="UniProtKB-SubCell"/>
</dbReference>
<accession>A0A4Q9GYG6</accession>
<evidence type="ECO:0000256" key="8">
    <source>
        <dbReference type="SAM" id="MobiDB-lite"/>
    </source>
</evidence>
<evidence type="ECO:0000256" key="5">
    <source>
        <dbReference type="ARBA" id="ARBA00022989"/>
    </source>
</evidence>
<evidence type="ECO:0000313" key="10">
    <source>
        <dbReference type="EMBL" id="TBN57350.1"/>
    </source>
</evidence>
<keyword evidence="11" id="KW-1185">Reference proteome</keyword>
<keyword evidence="6 7" id="KW-0472">Membrane</keyword>
<dbReference type="PROSITE" id="PS50928">
    <property type="entry name" value="ABC_TM1"/>
    <property type="match status" value="1"/>
</dbReference>
<gene>
    <name evidence="10" type="ORF">EYE40_08035</name>
</gene>
<evidence type="ECO:0000256" key="7">
    <source>
        <dbReference type="RuleBase" id="RU363032"/>
    </source>
</evidence>
<feature type="transmembrane region" description="Helical" evidence="7">
    <location>
        <begin position="279"/>
        <end position="301"/>
    </location>
</feature>
<sequence>MADKKNPTAPGEHDGPIANGPIAPEQTSLETLPGDSGEDLSRGSEQSIDQRQVAGLSQGAIVRKRFFRHRAAVIALVVLTALIIFVFTAVGTVIGGTGRLIVVDGQQVIDGTRIFGWWNQEWYRSYAVLNAGGTPTLSVFPPIVGEHPFGQDTLGKDVFARVMRGAQQSLTVMFLIGILSTVFGIIIGAISGYYRGWIDALLMRFTDTIIIIPVIILGAVLGKTIGGNAIALGIVLGAVSWTGLARLVRGEFLSLREREFVDAAKVAGASPARIIFRHILPNAVGVIIVNTTLLMSAAILLETALSYLGFGIQAPDISLGQIISEYKEAFRTRPWLFWWPGLFIVVIALCVNFIGDGLRDAFDPRQKRLPGKDSAFDKAKAMVFNRGAKNDLQGGTF</sequence>
<dbReference type="SUPFAM" id="SSF161098">
    <property type="entry name" value="MetI-like"/>
    <property type="match status" value="1"/>
</dbReference>
<dbReference type="AlphaFoldDB" id="A0A4Q9GYG6"/>
<evidence type="ECO:0000256" key="3">
    <source>
        <dbReference type="ARBA" id="ARBA00022475"/>
    </source>
</evidence>
<dbReference type="InterPro" id="IPR035906">
    <property type="entry name" value="MetI-like_sf"/>
</dbReference>
<dbReference type="InterPro" id="IPR050366">
    <property type="entry name" value="BP-dependent_transpt_permease"/>
</dbReference>
<feature type="region of interest" description="Disordered" evidence="8">
    <location>
        <begin position="1"/>
        <end position="51"/>
    </location>
</feature>
<dbReference type="PANTHER" id="PTHR43386">
    <property type="entry name" value="OLIGOPEPTIDE TRANSPORT SYSTEM PERMEASE PROTEIN APPC"/>
    <property type="match status" value="1"/>
</dbReference>
<keyword evidence="5 7" id="KW-1133">Transmembrane helix</keyword>
<dbReference type="Pfam" id="PF00528">
    <property type="entry name" value="BPD_transp_1"/>
    <property type="match status" value="1"/>
</dbReference>